<evidence type="ECO:0000256" key="3">
    <source>
        <dbReference type="ARBA" id="ARBA00007426"/>
    </source>
</evidence>
<evidence type="ECO:0000313" key="11">
    <source>
        <dbReference type="EMBL" id="OBA24516.1"/>
    </source>
</evidence>
<dbReference type="Pfam" id="PF00787">
    <property type="entry name" value="PX"/>
    <property type="match status" value="1"/>
</dbReference>
<proteinExistence type="inferred from homology"/>
<dbReference type="RefSeq" id="XP_018714997.1">
    <property type="nucleotide sequence ID" value="XM_018856774.1"/>
</dbReference>
<feature type="domain" description="PX" evidence="10">
    <location>
        <begin position="37"/>
        <end position="151"/>
    </location>
</feature>
<dbReference type="Gene3D" id="3.30.1520.10">
    <property type="entry name" value="Phox-like domain"/>
    <property type="match status" value="1"/>
</dbReference>
<dbReference type="CDD" id="cd07280">
    <property type="entry name" value="PX_YPT35"/>
    <property type="match status" value="1"/>
</dbReference>
<reference evidence="11 12" key="1">
    <citation type="submission" date="2016-05" db="EMBL/GenBank/DDBJ databases">
        <title>Comparative genomics of biotechnologically important yeasts.</title>
        <authorList>
            <consortium name="DOE Joint Genome Institute"/>
            <person name="Riley R."/>
            <person name="Haridas S."/>
            <person name="Wolfe K.H."/>
            <person name="Lopes M.R."/>
            <person name="Hittinger C.T."/>
            <person name="Goker M."/>
            <person name="Salamov A."/>
            <person name="Wisecaver J."/>
            <person name="Long T.M."/>
            <person name="Aerts A.L."/>
            <person name="Barry K."/>
            <person name="Choi C."/>
            <person name="Clum A."/>
            <person name="Coughlan A.Y."/>
            <person name="Deshpande S."/>
            <person name="Douglass A.P."/>
            <person name="Hanson S.J."/>
            <person name="Klenk H.-P."/>
            <person name="LaButti K."/>
            <person name="Lapidus A."/>
            <person name="Lindquist E."/>
            <person name="Lipzen A."/>
            <person name="Meier-kolthoff J.P."/>
            <person name="Ohm R.A."/>
            <person name="Otillar R.P."/>
            <person name="Pangilinan J."/>
            <person name="Peng Y."/>
            <person name="Rokas A."/>
            <person name="Rosa C.A."/>
            <person name="Scheuner C."/>
            <person name="Sibirny A.A."/>
            <person name="Slot J.C."/>
            <person name="Stielow J.B."/>
            <person name="Sun H."/>
            <person name="Kurtzman C.P."/>
            <person name="Blackwell M."/>
            <person name="Grigoriev I.V."/>
            <person name="Jeffries T.W."/>
        </authorList>
    </citation>
    <scope>NUCLEOTIDE SEQUENCE [LARGE SCALE GENOMIC DNA]</scope>
    <source>
        <strain evidence="11 12">NRRL YB-4993</strain>
    </source>
</reference>
<dbReference type="EMBL" id="LXTC01000001">
    <property type="protein sequence ID" value="OBA24516.1"/>
    <property type="molecule type" value="Genomic_DNA"/>
</dbReference>
<accession>A0A1A0HKK0</accession>
<comment type="similarity">
    <text evidence="3">Belongs to the YPT35 family.</text>
</comment>
<dbReference type="Proteomes" id="UP000092555">
    <property type="component" value="Unassembled WGS sequence"/>
</dbReference>
<evidence type="ECO:0000256" key="5">
    <source>
        <dbReference type="ARBA" id="ARBA00022753"/>
    </source>
</evidence>
<name>A0A1A0HKK0_9ASCO</name>
<dbReference type="SMART" id="SM00312">
    <property type="entry name" value="PX"/>
    <property type="match status" value="1"/>
</dbReference>
<dbReference type="PROSITE" id="PS50195">
    <property type="entry name" value="PX"/>
    <property type="match status" value="1"/>
</dbReference>
<dbReference type="InterPro" id="IPR001683">
    <property type="entry name" value="PX_dom"/>
</dbReference>
<evidence type="ECO:0000256" key="8">
    <source>
        <dbReference type="ARBA" id="ARBA00033774"/>
    </source>
</evidence>
<evidence type="ECO:0000313" key="12">
    <source>
        <dbReference type="Proteomes" id="UP000092555"/>
    </source>
</evidence>
<dbReference type="GO" id="GO:0032266">
    <property type="term" value="F:phosphatidylinositol-3-phosphate binding"/>
    <property type="evidence" value="ECO:0007669"/>
    <property type="project" value="InterPro"/>
</dbReference>
<keyword evidence="12" id="KW-1185">Reference proteome</keyword>
<comment type="function">
    <text evidence="7">Recruits the lipid transfer protein VPS13 to endosomal and vacuolar membranes.</text>
</comment>
<comment type="caution">
    <text evidence="11">The sequence shown here is derived from an EMBL/GenBank/DDBJ whole genome shotgun (WGS) entry which is preliminary data.</text>
</comment>
<dbReference type="GO" id="GO:0005774">
    <property type="term" value="C:vacuolar membrane"/>
    <property type="evidence" value="ECO:0007669"/>
    <property type="project" value="UniProtKB-SubCell"/>
</dbReference>
<dbReference type="InterPro" id="IPR036871">
    <property type="entry name" value="PX_dom_sf"/>
</dbReference>
<dbReference type="GO" id="GO:0010008">
    <property type="term" value="C:endosome membrane"/>
    <property type="evidence" value="ECO:0007669"/>
    <property type="project" value="UniProtKB-SubCell"/>
</dbReference>
<evidence type="ECO:0000259" key="10">
    <source>
        <dbReference type="PROSITE" id="PS50195"/>
    </source>
</evidence>
<dbReference type="AlphaFoldDB" id="A0A1A0HKK0"/>
<comment type="subcellular location">
    <subcellularLocation>
        <location evidence="2">Endosome membrane</location>
        <topology evidence="2">Peripheral membrane protein</topology>
    </subcellularLocation>
    <subcellularLocation>
        <location evidence="1">Vacuole membrane</location>
        <topology evidence="1">Peripheral membrane protein</topology>
    </subcellularLocation>
</comment>
<evidence type="ECO:0000256" key="7">
    <source>
        <dbReference type="ARBA" id="ARBA00033728"/>
    </source>
</evidence>
<dbReference type="GeneID" id="30029750"/>
<evidence type="ECO:0000256" key="9">
    <source>
        <dbReference type="ARBA" id="ARBA00033785"/>
    </source>
</evidence>
<keyword evidence="6" id="KW-0472">Membrane</keyword>
<dbReference type="STRING" id="869754.A0A1A0HKK0"/>
<evidence type="ECO:0000256" key="6">
    <source>
        <dbReference type="ARBA" id="ARBA00023136"/>
    </source>
</evidence>
<gene>
    <name evidence="11" type="ORF">METBIDRAFT_36764</name>
</gene>
<sequence length="151" mass="17321">MAPQKQATKLKHVAPAPIQLTEGVSSHDHVTDASHITDVMVGEWHLISGDGLSGLYVVWSIRVVIDNALHSLILLYKRYSDIEKLRNALTKAYKDDVFPVLPPKDTFSLLRAWQLESWLEHRRKGLQWFLTNTLLNPKYQHDPIITDFVLK</sequence>
<evidence type="ECO:0000256" key="4">
    <source>
        <dbReference type="ARBA" id="ARBA00022554"/>
    </source>
</evidence>
<protein>
    <recommendedName>
        <fullName evidence="8">Endosomal/vacuolar adapter protein YPT35</fullName>
    </recommendedName>
    <alternativeName>
        <fullName evidence="9">PX domain-containing protein YPT35</fullName>
    </alternativeName>
</protein>
<evidence type="ECO:0000256" key="2">
    <source>
        <dbReference type="ARBA" id="ARBA00004481"/>
    </source>
</evidence>
<keyword evidence="5" id="KW-0967">Endosome</keyword>
<evidence type="ECO:0000256" key="1">
    <source>
        <dbReference type="ARBA" id="ARBA00004148"/>
    </source>
</evidence>
<dbReference type="InterPro" id="IPR037917">
    <property type="entry name" value="Ypt35_PX"/>
</dbReference>
<dbReference type="OrthoDB" id="10254720at2759"/>
<keyword evidence="4" id="KW-0926">Vacuole</keyword>
<organism evidence="11 12">
    <name type="scientific">Metschnikowia bicuspidata var. bicuspidata NRRL YB-4993</name>
    <dbReference type="NCBI Taxonomy" id="869754"/>
    <lineage>
        <taxon>Eukaryota</taxon>
        <taxon>Fungi</taxon>
        <taxon>Dikarya</taxon>
        <taxon>Ascomycota</taxon>
        <taxon>Saccharomycotina</taxon>
        <taxon>Pichiomycetes</taxon>
        <taxon>Metschnikowiaceae</taxon>
        <taxon>Metschnikowia</taxon>
    </lineage>
</organism>
<dbReference type="SUPFAM" id="SSF64268">
    <property type="entry name" value="PX domain"/>
    <property type="match status" value="1"/>
</dbReference>